<dbReference type="PANTHER" id="PTHR15410">
    <property type="entry name" value="HIRA-INTERACTING PROTEIN 3"/>
    <property type="match status" value="1"/>
</dbReference>
<protein>
    <recommendedName>
        <fullName evidence="4">Transcriptional regulator</fullName>
    </recommendedName>
</protein>
<dbReference type="EMBL" id="NBII01000004">
    <property type="protein sequence ID" value="PAV20071.1"/>
    <property type="molecule type" value="Genomic_DNA"/>
</dbReference>
<dbReference type="STRING" id="2282107.A0A286UKC9"/>
<gene>
    <name evidence="2" type="ORF">PNOK_0500500</name>
</gene>
<dbReference type="AlphaFoldDB" id="A0A286UKC9"/>
<feature type="compositionally biased region" description="Basic and acidic residues" evidence="1">
    <location>
        <begin position="151"/>
        <end position="179"/>
    </location>
</feature>
<feature type="region of interest" description="Disordered" evidence="1">
    <location>
        <begin position="325"/>
        <end position="346"/>
    </location>
</feature>
<dbReference type="Proteomes" id="UP000217199">
    <property type="component" value="Unassembled WGS sequence"/>
</dbReference>
<dbReference type="OrthoDB" id="552755at2759"/>
<name>A0A286UKC9_9AGAM</name>
<feature type="compositionally biased region" description="Basic and acidic residues" evidence="1">
    <location>
        <begin position="77"/>
        <end position="107"/>
    </location>
</feature>
<feature type="compositionally biased region" description="Basic and acidic residues" evidence="1">
    <location>
        <begin position="221"/>
        <end position="242"/>
    </location>
</feature>
<keyword evidence="3" id="KW-1185">Reference proteome</keyword>
<evidence type="ECO:0008006" key="4">
    <source>
        <dbReference type="Google" id="ProtNLM"/>
    </source>
</evidence>
<proteinExistence type="predicted"/>
<evidence type="ECO:0000313" key="3">
    <source>
        <dbReference type="Proteomes" id="UP000217199"/>
    </source>
</evidence>
<comment type="caution">
    <text evidence="2">The sequence shown here is derived from an EMBL/GenBank/DDBJ whole genome shotgun (WGS) entry which is preliminary data.</text>
</comment>
<dbReference type="InParanoid" id="A0A286UKC9"/>
<organism evidence="2 3">
    <name type="scientific">Pyrrhoderma noxium</name>
    <dbReference type="NCBI Taxonomy" id="2282107"/>
    <lineage>
        <taxon>Eukaryota</taxon>
        <taxon>Fungi</taxon>
        <taxon>Dikarya</taxon>
        <taxon>Basidiomycota</taxon>
        <taxon>Agaricomycotina</taxon>
        <taxon>Agaricomycetes</taxon>
        <taxon>Hymenochaetales</taxon>
        <taxon>Hymenochaetaceae</taxon>
        <taxon>Pyrrhoderma</taxon>
    </lineage>
</organism>
<accession>A0A286UKC9</accession>
<dbReference type="GO" id="GO:0005634">
    <property type="term" value="C:nucleus"/>
    <property type="evidence" value="ECO:0007669"/>
    <property type="project" value="TreeGrafter"/>
</dbReference>
<sequence length="363" mass="40972">MSSIELDKVIDTAKDILKKAHEENKLHDFTNRIVRSSVEKILGLDEGSLDTSEYRKPLKETIATTIQLLKEGNLETPKAKDEKVDKKSKKVKVEEKPKSKVSREKSTNIKSKATIESDEEDAKEIVQAPSTTASSKRKGKQRVISDEEDVHSEPESPPKKRKKQQDERKPGPSNDKEAEAPATPIKAVDEKEEDETNKSESEMSVLIDESPKKKTKKSTKKSKETTKKREKKNKEELSPQEEQIKKLKSLVVACGVRKVWSKELKGCDTPSSQIAHLRKLLADLGMTGRYSLSQAEAIRAKRELAKEMEEVKEFAERFTSKKTKVVDEEEEVSSEESVQGAKRRPKNALQSITAFLQDQSDSE</sequence>
<dbReference type="InterPro" id="IPR037647">
    <property type="entry name" value="HIRIP3"/>
</dbReference>
<feature type="region of interest" description="Disordered" evidence="1">
    <location>
        <begin position="69"/>
        <end position="242"/>
    </location>
</feature>
<evidence type="ECO:0000313" key="2">
    <source>
        <dbReference type="EMBL" id="PAV20071.1"/>
    </source>
</evidence>
<reference evidence="2 3" key="1">
    <citation type="journal article" date="2017" name="Mol. Ecol.">
        <title>Comparative and population genomic landscape of Phellinus noxius: A hypervariable fungus causing root rot in trees.</title>
        <authorList>
            <person name="Chung C.L."/>
            <person name="Lee T.J."/>
            <person name="Akiba M."/>
            <person name="Lee H.H."/>
            <person name="Kuo T.H."/>
            <person name="Liu D."/>
            <person name="Ke H.M."/>
            <person name="Yokoi T."/>
            <person name="Roa M.B."/>
            <person name="Lu M.J."/>
            <person name="Chang Y.Y."/>
            <person name="Ann P.J."/>
            <person name="Tsai J.N."/>
            <person name="Chen C.Y."/>
            <person name="Tzean S.S."/>
            <person name="Ota Y."/>
            <person name="Hattori T."/>
            <person name="Sahashi N."/>
            <person name="Liou R.F."/>
            <person name="Kikuchi T."/>
            <person name="Tsai I.J."/>
        </authorList>
    </citation>
    <scope>NUCLEOTIDE SEQUENCE [LARGE SCALE GENOMIC DNA]</scope>
    <source>
        <strain evidence="2 3">FFPRI411160</strain>
    </source>
</reference>
<dbReference type="PANTHER" id="PTHR15410:SF2">
    <property type="entry name" value="HIRA-INTERACTING PROTEIN 3"/>
    <property type="match status" value="1"/>
</dbReference>
<evidence type="ECO:0000256" key="1">
    <source>
        <dbReference type="SAM" id="MobiDB-lite"/>
    </source>
</evidence>